<evidence type="ECO:0000313" key="2">
    <source>
        <dbReference type="EMBL" id="OGY58278.1"/>
    </source>
</evidence>
<evidence type="ECO:0000313" key="3">
    <source>
        <dbReference type="Proteomes" id="UP000178259"/>
    </source>
</evidence>
<gene>
    <name evidence="2" type="ORF">A3E61_01415</name>
</gene>
<protein>
    <submittedName>
        <fullName evidence="2">Uncharacterized protein</fullName>
    </submittedName>
</protein>
<organism evidence="2 3">
    <name type="scientific">Candidatus Colwellbacteria bacterium RIFCSPHIGHO2_12_FULL_43_12</name>
    <dbReference type="NCBI Taxonomy" id="1797688"/>
    <lineage>
        <taxon>Bacteria</taxon>
        <taxon>Candidatus Colwelliibacteriota</taxon>
    </lineage>
</organism>
<accession>A0A1G1Z0X7</accession>
<sequence length="167" mass="17961">MRETELLKNLRSLKAIEPANDYAMRSKMAILNYPRKVAVGLEIAGQGVVVQSFNLGLSMLLTAAVLIIILGGTATILRSVLINNLPGADTGSLVSEADNITKDIDIKLNEAEYYALAAKETSVALREASLNGPAHANPLLIEREAESLNFDSPTNNKIDDLLNKASQ</sequence>
<name>A0A1G1Z0X7_9BACT</name>
<keyword evidence="1" id="KW-1133">Transmembrane helix</keyword>
<feature type="transmembrane region" description="Helical" evidence="1">
    <location>
        <begin position="55"/>
        <end position="77"/>
    </location>
</feature>
<dbReference type="Proteomes" id="UP000178259">
    <property type="component" value="Unassembled WGS sequence"/>
</dbReference>
<proteinExistence type="predicted"/>
<comment type="caution">
    <text evidence="2">The sequence shown here is derived from an EMBL/GenBank/DDBJ whole genome shotgun (WGS) entry which is preliminary data.</text>
</comment>
<keyword evidence="1" id="KW-0472">Membrane</keyword>
<dbReference type="AlphaFoldDB" id="A0A1G1Z0X7"/>
<keyword evidence="1" id="KW-0812">Transmembrane</keyword>
<reference evidence="2 3" key="1">
    <citation type="journal article" date="2016" name="Nat. Commun.">
        <title>Thousands of microbial genomes shed light on interconnected biogeochemical processes in an aquifer system.</title>
        <authorList>
            <person name="Anantharaman K."/>
            <person name="Brown C.T."/>
            <person name="Hug L.A."/>
            <person name="Sharon I."/>
            <person name="Castelle C.J."/>
            <person name="Probst A.J."/>
            <person name="Thomas B.C."/>
            <person name="Singh A."/>
            <person name="Wilkins M.J."/>
            <person name="Karaoz U."/>
            <person name="Brodie E.L."/>
            <person name="Williams K.H."/>
            <person name="Hubbard S.S."/>
            <person name="Banfield J.F."/>
        </authorList>
    </citation>
    <scope>NUCLEOTIDE SEQUENCE [LARGE SCALE GENOMIC DNA]</scope>
</reference>
<evidence type="ECO:0000256" key="1">
    <source>
        <dbReference type="SAM" id="Phobius"/>
    </source>
</evidence>
<dbReference type="EMBL" id="MHIW01000032">
    <property type="protein sequence ID" value="OGY58278.1"/>
    <property type="molecule type" value="Genomic_DNA"/>
</dbReference>